<feature type="signal peptide" evidence="2">
    <location>
        <begin position="1"/>
        <end position="19"/>
    </location>
</feature>
<keyword evidence="1" id="KW-1133">Transmembrane helix</keyword>
<sequence length="77" mass="8304">MKQVFFGAVLFLVSAGANAQCAMCRAALESSDGNIKAEAVNDGIVYLMIFPYLLVALVGFAVYRLRKKKKQAATATE</sequence>
<keyword evidence="1" id="KW-0812">Transmembrane</keyword>
<gene>
    <name evidence="3" type="ORF">EPI11_01490</name>
</gene>
<keyword evidence="4" id="KW-1185">Reference proteome</keyword>
<organism evidence="3 4">
    <name type="scientific">Flavobacterium cerinum</name>
    <dbReference type="NCBI Taxonomy" id="2502784"/>
    <lineage>
        <taxon>Bacteria</taxon>
        <taxon>Pseudomonadati</taxon>
        <taxon>Bacteroidota</taxon>
        <taxon>Flavobacteriia</taxon>
        <taxon>Flavobacteriales</taxon>
        <taxon>Flavobacteriaceae</taxon>
        <taxon>Flavobacterium</taxon>
    </lineage>
</organism>
<protein>
    <submittedName>
        <fullName evidence="3">Uncharacterized protein</fullName>
    </submittedName>
</protein>
<evidence type="ECO:0000256" key="1">
    <source>
        <dbReference type="SAM" id="Phobius"/>
    </source>
</evidence>
<proteinExistence type="predicted"/>
<evidence type="ECO:0000313" key="3">
    <source>
        <dbReference type="EMBL" id="RWX03900.1"/>
    </source>
</evidence>
<feature type="transmembrane region" description="Helical" evidence="1">
    <location>
        <begin position="43"/>
        <end position="63"/>
    </location>
</feature>
<accession>A0A444HG65</accession>
<comment type="caution">
    <text evidence="3">The sequence shown here is derived from an EMBL/GenBank/DDBJ whole genome shotgun (WGS) entry which is preliminary data.</text>
</comment>
<name>A0A444HG65_9FLAO</name>
<reference evidence="3 4" key="1">
    <citation type="submission" date="2019-01" db="EMBL/GenBank/DDBJ databases">
        <title>Flavobacterium sp. nov.,isolated from freshwater.</title>
        <authorList>
            <person name="Zhang R."/>
            <person name="Du Z.-J."/>
        </authorList>
    </citation>
    <scope>NUCLEOTIDE SEQUENCE [LARGE SCALE GENOMIC DNA]</scope>
    <source>
        <strain evidence="3 4">1E403</strain>
    </source>
</reference>
<keyword evidence="2" id="KW-0732">Signal</keyword>
<evidence type="ECO:0000256" key="2">
    <source>
        <dbReference type="SAM" id="SignalP"/>
    </source>
</evidence>
<feature type="chain" id="PRO_5019522430" evidence="2">
    <location>
        <begin position="20"/>
        <end position="77"/>
    </location>
</feature>
<dbReference type="EMBL" id="SBII01000001">
    <property type="protein sequence ID" value="RWX03900.1"/>
    <property type="molecule type" value="Genomic_DNA"/>
</dbReference>
<keyword evidence="1" id="KW-0472">Membrane</keyword>
<dbReference type="AlphaFoldDB" id="A0A444HG65"/>
<dbReference type="OrthoDB" id="678747at2"/>
<evidence type="ECO:0000313" key="4">
    <source>
        <dbReference type="Proteomes" id="UP000287527"/>
    </source>
</evidence>
<dbReference type="Proteomes" id="UP000287527">
    <property type="component" value="Unassembled WGS sequence"/>
</dbReference>